<reference evidence="3 4" key="1">
    <citation type="submission" date="2024-10" db="EMBL/GenBank/DDBJ databases">
        <title>The Natural Products Discovery Center: Release of the First 8490 Sequenced Strains for Exploring Actinobacteria Biosynthetic Diversity.</title>
        <authorList>
            <person name="Kalkreuter E."/>
            <person name="Kautsar S.A."/>
            <person name="Yang D."/>
            <person name="Bader C.D."/>
            <person name="Teijaro C.N."/>
            <person name="Fluegel L."/>
            <person name="Davis C.M."/>
            <person name="Simpson J.R."/>
            <person name="Lauterbach L."/>
            <person name="Steele A.D."/>
            <person name="Gui C."/>
            <person name="Meng S."/>
            <person name="Li G."/>
            <person name="Viehrig K."/>
            <person name="Ye F."/>
            <person name="Su P."/>
            <person name="Kiefer A.F."/>
            <person name="Nichols A."/>
            <person name="Cepeda A.J."/>
            <person name="Yan W."/>
            <person name="Fan B."/>
            <person name="Jiang Y."/>
            <person name="Adhikari A."/>
            <person name="Zheng C.-J."/>
            <person name="Schuster L."/>
            <person name="Cowan T.M."/>
            <person name="Smanski M.J."/>
            <person name="Chevrette M.G."/>
            <person name="De Carvalho L.P.S."/>
            <person name="Shen B."/>
        </authorList>
    </citation>
    <scope>NUCLEOTIDE SEQUENCE [LARGE SCALE GENOMIC DNA]</scope>
    <source>
        <strain evidence="3 4">NPDC004045</strain>
    </source>
</reference>
<dbReference type="Gene3D" id="3.40.50.1820">
    <property type="entry name" value="alpha/beta hydrolase"/>
    <property type="match status" value="1"/>
</dbReference>
<comment type="caution">
    <text evidence="3">The sequence shown here is derived from an EMBL/GenBank/DDBJ whole genome shotgun (WGS) entry which is preliminary data.</text>
</comment>
<keyword evidence="4" id="KW-1185">Reference proteome</keyword>
<dbReference type="InterPro" id="IPR002925">
    <property type="entry name" value="Dienelactn_hydro"/>
</dbReference>
<dbReference type="GO" id="GO:0016787">
    <property type="term" value="F:hydrolase activity"/>
    <property type="evidence" value="ECO:0007669"/>
    <property type="project" value="UniProtKB-KW"/>
</dbReference>
<dbReference type="Pfam" id="PF01738">
    <property type="entry name" value="DLH"/>
    <property type="match status" value="1"/>
</dbReference>
<organism evidence="3 4">
    <name type="scientific">Nocardia thailandica</name>
    <dbReference type="NCBI Taxonomy" id="257275"/>
    <lineage>
        <taxon>Bacteria</taxon>
        <taxon>Bacillati</taxon>
        <taxon>Actinomycetota</taxon>
        <taxon>Actinomycetes</taxon>
        <taxon>Mycobacteriales</taxon>
        <taxon>Nocardiaceae</taxon>
        <taxon>Nocardia</taxon>
    </lineage>
</organism>
<dbReference type="Proteomes" id="UP001601444">
    <property type="component" value="Unassembled WGS sequence"/>
</dbReference>
<dbReference type="EMBL" id="JBIAMX010000001">
    <property type="protein sequence ID" value="MFF0541625.1"/>
    <property type="molecule type" value="Genomic_DNA"/>
</dbReference>
<protein>
    <submittedName>
        <fullName evidence="3">Dienelactone hydrolase family protein</fullName>
        <ecNumber evidence="3">3.1.-.-</ecNumber>
    </submittedName>
</protein>
<feature type="domain" description="Dienelactone hydrolase" evidence="2">
    <location>
        <begin position="28"/>
        <end position="204"/>
    </location>
</feature>
<dbReference type="RefSeq" id="WP_387698787.1">
    <property type="nucleotide sequence ID" value="NZ_JBIAMX010000001.1"/>
</dbReference>
<evidence type="ECO:0000256" key="1">
    <source>
        <dbReference type="SAM" id="MobiDB-lite"/>
    </source>
</evidence>
<proteinExistence type="predicted"/>
<dbReference type="EC" id="3.1.-.-" evidence="3"/>
<dbReference type="PANTHER" id="PTHR46623:SF7">
    <property type="entry name" value="CARBOXYMETHYLENEBUTENOLIDASE"/>
    <property type="match status" value="1"/>
</dbReference>
<evidence type="ECO:0000259" key="2">
    <source>
        <dbReference type="Pfam" id="PF01738"/>
    </source>
</evidence>
<evidence type="ECO:0000313" key="4">
    <source>
        <dbReference type="Proteomes" id="UP001601444"/>
    </source>
</evidence>
<gene>
    <name evidence="3" type="ORF">ACFYTF_02170</name>
</gene>
<dbReference type="InterPro" id="IPR051049">
    <property type="entry name" value="Dienelactone_hydrolase-like"/>
</dbReference>
<sequence length="231" mass="24428">MSGSYTSAAPLRGADETTAGAGSVPITVIEPERTARGGIVVLHESREFPPALQRFMVSLAGEGWIVVAPHLFHRVDDDNVHEVFGQELFDDFDAGFDWLRRRGVFPDTVGVLGFDTAGTAAFLVATNRSIGAAVSVAAPGIVTPLPAQDAALVDIAGDLQAPWLGLFGADDPATPADEVDRLREAAAAATVATLTLTFPGLAHRPDSRADSDSDGVDAQTRIYDWFDSNLR</sequence>
<accession>A0ABW6PH13</accession>
<name>A0ABW6PH13_9NOCA</name>
<evidence type="ECO:0000313" key="3">
    <source>
        <dbReference type="EMBL" id="MFF0541625.1"/>
    </source>
</evidence>
<dbReference type="SUPFAM" id="SSF53474">
    <property type="entry name" value="alpha/beta-Hydrolases"/>
    <property type="match status" value="1"/>
</dbReference>
<dbReference type="PANTHER" id="PTHR46623">
    <property type="entry name" value="CARBOXYMETHYLENEBUTENOLIDASE-RELATED"/>
    <property type="match status" value="1"/>
</dbReference>
<keyword evidence="3" id="KW-0378">Hydrolase</keyword>
<feature type="region of interest" description="Disordered" evidence="1">
    <location>
        <begin position="1"/>
        <end position="26"/>
    </location>
</feature>
<dbReference type="InterPro" id="IPR029058">
    <property type="entry name" value="AB_hydrolase_fold"/>
</dbReference>